<feature type="region of interest" description="Disordered" evidence="1">
    <location>
        <begin position="492"/>
        <end position="596"/>
    </location>
</feature>
<feature type="compositionally biased region" description="Basic and acidic residues" evidence="1">
    <location>
        <begin position="188"/>
        <end position="200"/>
    </location>
</feature>
<dbReference type="EMBL" id="LAVV01003331">
    <property type="protein sequence ID" value="KNZ62225.1"/>
    <property type="molecule type" value="Genomic_DNA"/>
</dbReference>
<accession>A0A0L6VPX5</accession>
<feature type="region of interest" description="Disordered" evidence="1">
    <location>
        <begin position="168"/>
        <end position="212"/>
    </location>
</feature>
<dbReference type="Proteomes" id="UP000037035">
    <property type="component" value="Unassembled WGS sequence"/>
</dbReference>
<sequence length="596" mass="64401">MAAAPTSSFLTSMSPQPPRTVQALVNEEARAPPPVRLYPSQHRVSMTRYATSTDPRGYIPVFEYPLNGQYIMIDCETGMLLGMVHFTGIWKALGHTKADVVKLVESDPTIAPYLRKVRGGYLKIQGTWLPFETAQTLARRVAWQIRYDLIPLFGPEFPDARFGQLLLSAPKPRGRRGTKKTAAATTLAHERTASPHESQHLSRPAAYGSQDSLGNRRMEAAGTLNGYPSMLPSQTRYSPYTRAATHHRTTQLDPLPDLIQPTQGCSHPGAAMDPIYSTHYHHHQTPRPSLIASHLAGQYSQHPTTASQQVPGIGSAAPPLPSMRHYQSHPTENNFFETYRGPDSFEALSNKWLAPEVSNSANLNDPGLFNGDMQYSNNGTSIPRKASSASHSNQYHFGSQMDSTSSAQHHRDTIQQQHHVHSNAGYTYDAQHDMNVRYKVTVEGRGQQETAPGEQAAGASGSSTYDQGCPTDAAGSSQSGYAGAVSYAQPSTTAMGNARSGSSPGSHVSHPAKSPTPSAASTSTHNMQHSHNPNNSNCSPSNTNSHPSTNNTLHNNPSLGPSSAEPQNKDPIQFAVLSSPALLDTNPTPDSDPPPS</sequence>
<feature type="compositionally biased region" description="Polar residues" evidence="1">
    <location>
        <begin position="373"/>
        <end position="407"/>
    </location>
</feature>
<organism evidence="3 4">
    <name type="scientific">Puccinia sorghi</name>
    <dbReference type="NCBI Taxonomy" id="27349"/>
    <lineage>
        <taxon>Eukaryota</taxon>
        <taxon>Fungi</taxon>
        <taxon>Dikarya</taxon>
        <taxon>Basidiomycota</taxon>
        <taxon>Pucciniomycotina</taxon>
        <taxon>Pucciniomycetes</taxon>
        <taxon>Pucciniales</taxon>
        <taxon>Pucciniaceae</taxon>
        <taxon>Puccinia</taxon>
    </lineage>
</organism>
<dbReference type="GO" id="GO:0000981">
    <property type="term" value="F:DNA-binding transcription factor activity, RNA polymerase II-specific"/>
    <property type="evidence" value="ECO:0007669"/>
    <property type="project" value="UniProtKB-ARBA"/>
</dbReference>
<dbReference type="GO" id="GO:0003677">
    <property type="term" value="F:DNA binding"/>
    <property type="evidence" value="ECO:0007669"/>
    <property type="project" value="InterPro"/>
</dbReference>
<dbReference type="AlphaFoldDB" id="A0A0L6VPX5"/>
<proteinExistence type="predicted"/>
<dbReference type="VEuPathDB" id="FungiDB:VP01_1299g1"/>
<dbReference type="Gene3D" id="3.10.260.10">
    <property type="entry name" value="Transcription regulator HTH, APSES-type DNA-binding domain"/>
    <property type="match status" value="1"/>
</dbReference>
<dbReference type="InterPro" id="IPR051642">
    <property type="entry name" value="SWI6-like"/>
</dbReference>
<dbReference type="OrthoDB" id="5562739at2759"/>
<feature type="region of interest" description="Disordered" evidence="1">
    <location>
        <begin position="372"/>
        <end position="420"/>
    </location>
</feature>
<feature type="region of interest" description="Disordered" evidence="1">
    <location>
        <begin position="445"/>
        <end position="480"/>
    </location>
</feature>
<feature type="domain" description="HTH APSES-type" evidence="2">
    <location>
        <begin position="48"/>
        <end position="164"/>
    </location>
</feature>
<feature type="compositionally biased region" description="Low complexity" evidence="1">
    <location>
        <begin position="500"/>
        <end position="558"/>
    </location>
</feature>
<evidence type="ECO:0000256" key="1">
    <source>
        <dbReference type="SAM" id="MobiDB-lite"/>
    </source>
</evidence>
<dbReference type="GO" id="GO:0030907">
    <property type="term" value="C:MBF transcription complex"/>
    <property type="evidence" value="ECO:0007669"/>
    <property type="project" value="TreeGrafter"/>
</dbReference>
<dbReference type="PROSITE" id="PS51299">
    <property type="entry name" value="HTH_APSES"/>
    <property type="match status" value="1"/>
</dbReference>
<reference evidence="3 4" key="1">
    <citation type="submission" date="2015-08" db="EMBL/GenBank/DDBJ databases">
        <title>Next Generation Sequencing and Analysis of the Genome of Puccinia sorghi L Schw, the Causal Agent of Maize Common Rust.</title>
        <authorList>
            <person name="Rochi L."/>
            <person name="Burguener G."/>
            <person name="Darino M."/>
            <person name="Turjanski A."/>
            <person name="Kreff E."/>
            <person name="Dieguez M.J."/>
            <person name="Sacco F."/>
        </authorList>
    </citation>
    <scope>NUCLEOTIDE SEQUENCE [LARGE SCALE GENOMIC DNA]</scope>
    <source>
        <strain evidence="3 4">RO10H11247</strain>
    </source>
</reference>
<dbReference type="InterPro" id="IPR036887">
    <property type="entry name" value="HTH_APSES_sf"/>
</dbReference>
<evidence type="ECO:0000313" key="4">
    <source>
        <dbReference type="Proteomes" id="UP000037035"/>
    </source>
</evidence>
<comment type="caution">
    <text evidence="3">The sequence shown here is derived from an EMBL/GenBank/DDBJ whole genome shotgun (WGS) entry which is preliminary data.</text>
</comment>
<evidence type="ECO:0000259" key="2">
    <source>
        <dbReference type="PROSITE" id="PS51299"/>
    </source>
</evidence>
<dbReference type="PANTHER" id="PTHR43828:SF5">
    <property type="entry name" value="TRANSCRIPTIONAL REPRESSOR XBP1"/>
    <property type="match status" value="1"/>
</dbReference>
<name>A0A0L6VPX5_9BASI</name>
<dbReference type="GO" id="GO:0033309">
    <property type="term" value="C:SBF transcription complex"/>
    <property type="evidence" value="ECO:0007669"/>
    <property type="project" value="TreeGrafter"/>
</dbReference>
<dbReference type="PANTHER" id="PTHR43828">
    <property type="entry name" value="ASPARAGINASE"/>
    <property type="match status" value="1"/>
</dbReference>
<gene>
    <name evidence="3" type="ORF">VP01_1299g1</name>
</gene>
<dbReference type="SUPFAM" id="SSF54616">
    <property type="entry name" value="DNA-binding domain of Mlu1-box binding protein MBP1"/>
    <property type="match status" value="1"/>
</dbReference>
<protein>
    <recommendedName>
        <fullName evidence="2">HTH APSES-type domain-containing protein</fullName>
    </recommendedName>
</protein>
<keyword evidence="4" id="KW-1185">Reference proteome</keyword>
<evidence type="ECO:0000313" key="3">
    <source>
        <dbReference type="EMBL" id="KNZ62225.1"/>
    </source>
</evidence>
<dbReference type="InterPro" id="IPR003163">
    <property type="entry name" value="Tscrpt_reg_HTH_APSES-type"/>
</dbReference>
<dbReference type="STRING" id="27349.A0A0L6VPX5"/>